<reference evidence="2" key="1">
    <citation type="journal article" date="2020" name="bioRxiv">
        <title>Comparative genomics of Chlamydomonas.</title>
        <authorList>
            <person name="Craig R.J."/>
            <person name="Hasan A.R."/>
            <person name="Ness R.W."/>
            <person name="Keightley P.D."/>
        </authorList>
    </citation>
    <scope>NUCLEOTIDE SEQUENCE</scope>
    <source>
        <strain evidence="2">CCAP 11/173</strain>
    </source>
</reference>
<dbReference type="AlphaFoldDB" id="A0A835W2Q3"/>
<dbReference type="PANTHER" id="PTHR15629">
    <property type="entry name" value="SH3YL1 PROTEIN"/>
    <property type="match status" value="1"/>
</dbReference>
<dbReference type="PANTHER" id="PTHR15629:SF2">
    <property type="entry name" value="SH3 DOMAIN-CONTAINING YSC84-LIKE PROTEIN 1"/>
    <property type="match status" value="1"/>
</dbReference>
<dbReference type="OrthoDB" id="10334523at2759"/>
<dbReference type="Pfam" id="PF04366">
    <property type="entry name" value="Ysc84"/>
    <property type="match status" value="1"/>
</dbReference>
<evidence type="ECO:0000313" key="3">
    <source>
        <dbReference type="Proteomes" id="UP000613740"/>
    </source>
</evidence>
<accession>A0A835W2Q3</accession>
<feature type="domain" description="Ysc84 actin-binding" evidence="1">
    <location>
        <begin position="86"/>
        <end position="219"/>
    </location>
</feature>
<comment type="caution">
    <text evidence="2">The sequence shown here is derived from an EMBL/GenBank/DDBJ whole genome shotgun (WGS) entry which is preliminary data.</text>
</comment>
<sequence length="231" mass="24405">MGKVAEVLDEIVASAQNVREAKQQGRVKVPPPVSPKGYQGFLIVHTKKAAIGLGYEHGVGMAIRVLGMHPDGSPLLSAPVVVSIKKASIGLAMGINTVYQVLLFEDSELLEKLISSPEAIMGPEFEVAGLANVTKPDTSEQDANKHKVYMSAIQGGVRIHPISLSVSDSLMLVDASLYGGTLSTDWDLMREVYGGQTPSALDCLRGQVPVPLAAAATMLELGKSLVGIFSQ</sequence>
<organism evidence="2 3">
    <name type="scientific">Chlamydomonas schloesseri</name>
    <dbReference type="NCBI Taxonomy" id="2026947"/>
    <lineage>
        <taxon>Eukaryota</taxon>
        <taxon>Viridiplantae</taxon>
        <taxon>Chlorophyta</taxon>
        <taxon>core chlorophytes</taxon>
        <taxon>Chlorophyceae</taxon>
        <taxon>CS clade</taxon>
        <taxon>Chlamydomonadales</taxon>
        <taxon>Chlamydomonadaceae</taxon>
        <taxon>Chlamydomonas</taxon>
    </lineage>
</organism>
<protein>
    <recommendedName>
        <fullName evidence="1">Ysc84 actin-binding domain-containing protein</fullName>
    </recommendedName>
</protein>
<dbReference type="InterPro" id="IPR051702">
    <property type="entry name" value="SH3_domain_YSC84-like"/>
</dbReference>
<dbReference type="InterPro" id="IPR007461">
    <property type="entry name" value="Ysc84_actin-binding"/>
</dbReference>
<name>A0A835W2Q3_9CHLO</name>
<dbReference type="GO" id="GO:0035091">
    <property type="term" value="F:phosphatidylinositol binding"/>
    <property type="evidence" value="ECO:0007669"/>
    <property type="project" value="TreeGrafter"/>
</dbReference>
<dbReference type="Proteomes" id="UP000613740">
    <property type="component" value="Unassembled WGS sequence"/>
</dbReference>
<evidence type="ECO:0000313" key="2">
    <source>
        <dbReference type="EMBL" id="KAG2438387.1"/>
    </source>
</evidence>
<proteinExistence type="predicted"/>
<keyword evidence="3" id="KW-1185">Reference proteome</keyword>
<gene>
    <name evidence="2" type="ORF">HYH02_010842</name>
</gene>
<dbReference type="EMBL" id="JAEHOD010000043">
    <property type="protein sequence ID" value="KAG2438387.1"/>
    <property type="molecule type" value="Genomic_DNA"/>
</dbReference>
<evidence type="ECO:0000259" key="1">
    <source>
        <dbReference type="Pfam" id="PF04366"/>
    </source>
</evidence>